<proteinExistence type="predicted"/>
<dbReference type="PROSITE" id="PS50977">
    <property type="entry name" value="HTH_TETR_2"/>
    <property type="match status" value="1"/>
</dbReference>
<keyword evidence="1" id="KW-0805">Transcription regulation</keyword>
<reference evidence="6 7" key="2">
    <citation type="journal article" date="2020" name="Int. J. Syst. Evol. Microbiol.">
        <title>Leptospira yasudae sp. nov. and Leptospira stimsonii sp. nov., two new species of the pathogenic group isolated from environmental sources.</title>
        <authorList>
            <person name="Casanovas-Massana A."/>
            <person name="Hamond C."/>
            <person name="Santos L.A."/>
            <person name="de Oliveira D."/>
            <person name="Hacker K.P."/>
            <person name="Balassiano I."/>
            <person name="Costa F."/>
            <person name="Medeiros M.A."/>
            <person name="Reis M.G."/>
            <person name="Ko A.I."/>
            <person name="Wunder E.A."/>
        </authorList>
    </citation>
    <scope>NUCLEOTIDE SEQUENCE [LARGE SCALE GENOMIC DNA]</scope>
    <source>
        <strain evidence="6 7">B21</strain>
    </source>
</reference>
<evidence type="ECO:0000256" key="2">
    <source>
        <dbReference type="ARBA" id="ARBA00023125"/>
    </source>
</evidence>
<dbReference type="RefSeq" id="WP_118955276.1">
    <property type="nucleotide sequence ID" value="NZ_QHCR01000003.1"/>
</dbReference>
<protein>
    <submittedName>
        <fullName evidence="6">TetR/AcrR family transcriptional regulator</fullName>
    </submittedName>
</protein>
<gene>
    <name evidence="6" type="ORF">DLM77_06605</name>
</gene>
<comment type="caution">
    <text evidence="6">The sequence shown here is derived from an EMBL/GenBank/DDBJ whole genome shotgun (WGS) entry which is preliminary data.</text>
</comment>
<evidence type="ECO:0000259" key="5">
    <source>
        <dbReference type="PROSITE" id="PS50977"/>
    </source>
</evidence>
<dbReference type="Pfam" id="PF16925">
    <property type="entry name" value="TetR_C_13"/>
    <property type="match status" value="1"/>
</dbReference>
<dbReference type="SUPFAM" id="SSF48498">
    <property type="entry name" value="Tetracyclin repressor-like, C-terminal domain"/>
    <property type="match status" value="1"/>
</dbReference>
<dbReference type="PRINTS" id="PR00455">
    <property type="entry name" value="HTHTETR"/>
</dbReference>
<keyword evidence="7" id="KW-1185">Reference proteome</keyword>
<dbReference type="EMBL" id="QHCR01000003">
    <property type="protein sequence ID" value="RHX80564.1"/>
    <property type="molecule type" value="Genomic_DNA"/>
</dbReference>
<evidence type="ECO:0000313" key="6">
    <source>
        <dbReference type="EMBL" id="RHX80564.1"/>
    </source>
</evidence>
<dbReference type="SUPFAM" id="SSF46689">
    <property type="entry name" value="Homeodomain-like"/>
    <property type="match status" value="1"/>
</dbReference>
<organism evidence="6 7">
    <name type="scientific">Leptospira yasudae</name>
    <dbReference type="NCBI Taxonomy" id="2202201"/>
    <lineage>
        <taxon>Bacteria</taxon>
        <taxon>Pseudomonadati</taxon>
        <taxon>Spirochaetota</taxon>
        <taxon>Spirochaetia</taxon>
        <taxon>Leptospirales</taxon>
        <taxon>Leptospiraceae</taxon>
        <taxon>Leptospira</taxon>
    </lineage>
</organism>
<dbReference type="InterPro" id="IPR011075">
    <property type="entry name" value="TetR_C"/>
</dbReference>
<dbReference type="InterPro" id="IPR036271">
    <property type="entry name" value="Tet_transcr_reg_TetR-rel_C_sf"/>
</dbReference>
<dbReference type="Proteomes" id="UP000285569">
    <property type="component" value="Unassembled WGS sequence"/>
</dbReference>
<keyword evidence="2 4" id="KW-0238">DNA-binding</keyword>
<evidence type="ECO:0000256" key="1">
    <source>
        <dbReference type="ARBA" id="ARBA00023015"/>
    </source>
</evidence>
<evidence type="ECO:0000256" key="3">
    <source>
        <dbReference type="ARBA" id="ARBA00023163"/>
    </source>
</evidence>
<dbReference type="Pfam" id="PF00440">
    <property type="entry name" value="TetR_N"/>
    <property type="match status" value="1"/>
</dbReference>
<sequence length="194" mass="22314">MSGKEEILAITADLFYTNGYNNTGLAEILSKCNLAKTSLYHHFGSKSGLGIAYLERMKEDLFNRIGLWVSKRKSLGEYLNKWIWYIKKSIKEGKFHGCPFASFSYQLSKEDATVFTPKVEEISRQWIEILSDYIVGLQKKGNVRKNLDARTIALDMLAIYQGYVTLWKLTNEIRYIEMMDGKFKELAKSVELPG</sequence>
<name>A0ABX9M4B2_9LEPT</name>
<feature type="domain" description="HTH tetR-type" evidence="5">
    <location>
        <begin position="1"/>
        <end position="61"/>
    </location>
</feature>
<accession>A0ABX9M4B2</accession>
<dbReference type="Gene3D" id="1.10.357.10">
    <property type="entry name" value="Tetracycline Repressor, domain 2"/>
    <property type="match status" value="1"/>
</dbReference>
<dbReference type="PANTHER" id="PTHR47506:SF1">
    <property type="entry name" value="HTH-TYPE TRANSCRIPTIONAL REGULATOR YJDC"/>
    <property type="match status" value="1"/>
</dbReference>
<evidence type="ECO:0000256" key="4">
    <source>
        <dbReference type="PROSITE-ProRule" id="PRU00335"/>
    </source>
</evidence>
<dbReference type="InterPro" id="IPR009057">
    <property type="entry name" value="Homeodomain-like_sf"/>
</dbReference>
<dbReference type="PANTHER" id="PTHR47506">
    <property type="entry name" value="TRANSCRIPTIONAL REGULATORY PROTEIN"/>
    <property type="match status" value="1"/>
</dbReference>
<evidence type="ECO:0000313" key="7">
    <source>
        <dbReference type="Proteomes" id="UP000285569"/>
    </source>
</evidence>
<reference evidence="7" key="1">
    <citation type="submission" date="2018-05" db="EMBL/GenBank/DDBJ databases">
        <title>Leptospira yasudae sp. nov. and Leptospira stimsonii sp. nov., two pathogenic species of the genus Leptospira isolated from environmental sources.</title>
        <authorList>
            <person name="Casanovas-Massana A."/>
            <person name="Hamond C."/>
            <person name="Santos L.A."/>
            <person name="Hacker K.P."/>
            <person name="Balassiano I."/>
            <person name="Medeiros M.A."/>
            <person name="Reis M.G."/>
            <person name="Ko A.I."/>
            <person name="Wunder E.A."/>
        </authorList>
    </citation>
    <scope>NUCLEOTIDE SEQUENCE [LARGE SCALE GENOMIC DNA]</scope>
    <source>
        <strain evidence="7">B21</strain>
    </source>
</reference>
<feature type="DNA-binding region" description="H-T-H motif" evidence="4">
    <location>
        <begin position="24"/>
        <end position="43"/>
    </location>
</feature>
<keyword evidence="3" id="KW-0804">Transcription</keyword>
<dbReference type="InterPro" id="IPR001647">
    <property type="entry name" value="HTH_TetR"/>
</dbReference>